<organism evidence="11 12">
    <name type="scientific">Candidatus Desantisbacteria bacterium CG2_30_40_21</name>
    <dbReference type="NCBI Taxonomy" id="1817895"/>
    <lineage>
        <taxon>Bacteria</taxon>
        <taxon>Candidatus Desantisiibacteriota</taxon>
    </lineage>
</organism>
<keyword evidence="3 9" id="KW-0378">Hydrolase</keyword>
<dbReference type="PANTHER" id="PTHR11564">
    <property type="entry name" value="SIGNAL RECOGNITION PARTICLE 54K PROTEIN SRP54"/>
    <property type="match status" value="1"/>
</dbReference>
<dbReference type="InterPro" id="IPR000897">
    <property type="entry name" value="SRP54_GTPase_dom"/>
</dbReference>
<name>A0A1J5DLH9_9BACT</name>
<dbReference type="InterPro" id="IPR022941">
    <property type="entry name" value="SRP54"/>
</dbReference>
<feature type="binding site" evidence="9">
    <location>
        <begin position="244"/>
        <end position="247"/>
    </location>
    <ligand>
        <name>GTP</name>
        <dbReference type="ChEBI" id="CHEBI:37565"/>
    </ligand>
</feature>
<evidence type="ECO:0000256" key="9">
    <source>
        <dbReference type="HAMAP-Rule" id="MF_00306"/>
    </source>
</evidence>
<protein>
    <recommendedName>
        <fullName evidence="9">Signal recognition particle protein</fullName>
        <ecNumber evidence="9">3.6.5.4</ecNumber>
    </recommendedName>
    <alternativeName>
        <fullName evidence="9">Fifty-four homolog</fullName>
    </alternativeName>
</protein>
<proteinExistence type="inferred from homology"/>
<evidence type="ECO:0000313" key="12">
    <source>
        <dbReference type="Proteomes" id="UP000183085"/>
    </source>
</evidence>
<dbReference type="InterPro" id="IPR003593">
    <property type="entry name" value="AAA+_ATPase"/>
</dbReference>
<dbReference type="GO" id="GO:0008312">
    <property type="term" value="F:7S RNA binding"/>
    <property type="evidence" value="ECO:0007669"/>
    <property type="project" value="InterPro"/>
</dbReference>
<comment type="similarity">
    <text evidence="1 9">Belongs to the GTP-binding SRP family. SRP54 subfamily.</text>
</comment>
<dbReference type="AlphaFoldDB" id="A0A1J5DLH9"/>
<comment type="function">
    <text evidence="9">Involved in targeting and insertion of nascent membrane proteins into the cytoplasmic membrane. Binds to the hydrophobic signal sequence of the ribosome-nascent chain (RNC) as it emerges from the ribosomes. The SRP-RNC complex is then targeted to the cytoplasmic membrane where it interacts with the SRP receptor FtsY.</text>
</comment>
<dbReference type="Gene3D" id="3.40.50.300">
    <property type="entry name" value="P-loop containing nucleotide triphosphate hydrolases"/>
    <property type="match status" value="1"/>
</dbReference>
<dbReference type="InterPro" id="IPR036891">
    <property type="entry name" value="Signal_recog_part_SRP54_M_sf"/>
</dbReference>
<keyword evidence="2 9" id="KW-0547">Nucleotide-binding</keyword>
<evidence type="ECO:0000256" key="4">
    <source>
        <dbReference type="ARBA" id="ARBA00022884"/>
    </source>
</evidence>
<evidence type="ECO:0000256" key="7">
    <source>
        <dbReference type="ARBA" id="ARBA00023274"/>
    </source>
</evidence>
<dbReference type="InterPro" id="IPR004780">
    <property type="entry name" value="SRP"/>
</dbReference>
<dbReference type="EC" id="3.6.5.4" evidence="9"/>
<dbReference type="Proteomes" id="UP000183085">
    <property type="component" value="Unassembled WGS sequence"/>
</dbReference>
<comment type="subcellular location">
    <subcellularLocation>
        <location evidence="9">Cytoplasm</location>
    </subcellularLocation>
    <text evidence="9">The SRP-RNC complex is targeted to the cytoplasmic membrane.</text>
</comment>
<feature type="binding site" evidence="9">
    <location>
        <begin position="106"/>
        <end position="113"/>
    </location>
    <ligand>
        <name>GTP</name>
        <dbReference type="ChEBI" id="CHEBI:37565"/>
    </ligand>
</feature>
<dbReference type="CDD" id="cd18539">
    <property type="entry name" value="SRP_G"/>
    <property type="match status" value="1"/>
</dbReference>
<comment type="domain">
    <text evidence="9">Composed of three domains: the N-terminal N domain, which is responsible for interactions with the ribosome, the central G domain, which binds GTP, and the C-terminal M domain, which binds the RNA and the signal sequence of the RNC.</text>
</comment>
<dbReference type="InterPro" id="IPR004125">
    <property type="entry name" value="Signal_recog_particle_SRP54_M"/>
</dbReference>
<evidence type="ECO:0000256" key="2">
    <source>
        <dbReference type="ARBA" id="ARBA00022741"/>
    </source>
</evidence>
<dbReference type="HAMAP" id="MF_00306">
    <property type="entry name" value="SRP54"/>
    <property type="match status" value="1"/>
</dbReference>
<dbReference type="PROSITE" id="PS00300">
    <property type="entry name" value="SRP54"/>
    <property type="match status" value="1"/>
</dbReference>
<dbReference type="EMBL" id="MNYI01000244">
    <property type="protein sequence ID" value="OIP36323.1"/>
    <property type="molecule type" value="Genomic_DNA"/>
</dbReference>
<keyword evidence="5 9" id="KW-0342">GTP-binding</keyword>
<evidence type="ECO:0000313" key="11">
    <source>
        <dbReference type="EMBL" id="OIP36323.1"/>
    </source>
</evidence>
<keyword evidence="4 9" id="KW-0694">RNA-binding</keyword>
<reference evidence="11 12" key="1">
    <citation type="journal article" date="2016" name="Environ. Microbiol.">
        <title>Genomic resolution of a cold subsurface aquifer community provides metabolic insights for novel microbes adapted to high CO concentrations.</title>
        <authorList>
            <person name="Probst A.J."/>
            <person name="Castelle C.J."/>
            <person name="Singh A."/>
            <person name="Brown C.T."/>
            <person name="Anantharaman K."/>
            <person name="Sharon I."/>
            <person name="Hug L.A."/>
            <person name="Burstein D."/>
            <person name="Emerson J.B."/>
            <person name="Thomas B.C."/>
            <person name="Banfield J.F."/>
        </authorList>
    </citation>
    <scope>NUCLEOTIDE SEQUENCE [LARGE SCALE GENOMIC DNA]</scope>
    <source>
        <strain evidence="11">CG2_30_40_21</strain>
    </source>
</reference>
<accession>A0A1J5DLH9</accession>
<feature type="domain" description="SRP54-type proteins GTP-binding" evidence="10">
    <location>
        <begin position="265"/>
        <end position="278"/>
    </location>
</feature>
<sequence length="445" mass="49205">MMFDVFSTKIQGIFNKLRKKGLLTKDDVSATMRELRVVLLEADVNFKVAKEFIGKISEKAVGAEILKSLDPAQHVIKIVKDELIEILGGDIPQVKIESVKSILLLGLQGCGKTTTTAKLAYKMVQKKRRPLLVGADPYRPAAKEQLQILGKKINVPVFVEGKTVIETLEGSLAYAKEHKCDCIIVDSAGRLQIDALMMNELKLLKQRLNPEECLLVVDGMTGQEAVNIASTFEKEIGISGIILTKLDGDARGGAALSIKMVTGKPIKFMGVGENIEQLEPFYPERMAQRILGMGDVLSLIEKAEESVNSEEAKSLQQRMLSQKFNLEDFLSQLKQIKKLGPLDQLMGMVPGFNKMSGGMKVNEKQLGRTEAIINSMTRLERKKPDILNGSRRKRIAKGSGTTVEEVNQLLKQFEQLKNMFGSLTKQGNKSNMLRGMSGGVPGFRR</sequence>
<dbReference type="SMART" id="SM00962">
    <property type="entry name" value="SRP54"/>
    <property type="match status" value="1"/>
</dbReference>
<dbReference type="GO" id="GO:0048500">
    <property type="term" value="C:signal recognition particle"/>
    <property type="evidence" value="ECO:0007669"/>
    <property type="project" value="UniProtKB-UniRule"/>
</dbReference>
<comment type="catalytic activity">
    <reaction evidence="8 9">
        <text>GTP + H2O = GDP + phosphate + H(+)</text>
        <dbReference type="Rhea" id="RHEA:19669"/>
        <dbReference type="ChEBI" id="CHEBI:15377"/>
        <dbReference type="ChEBI" id="CHEBI:15378"/>
        <dbReference type="ChEBI" id="CHEBI:37565"/>
        <dbReference type="ChEBI" id="CHEBI:43474"/>
        <dbReference type="ChEBI" id="CHEBI:58189"/>
        <dbReference type="EC" id="3.6.5.4"/>
    </reaction>
</comment>
<keyword evidence="7 9" id="KW-0687">Ribonucleoprotein</keyword>
<dbReference type="STRING" id="1817895.AUJ95_09500"/>
<dbReference type="Pfam" id="PF00448">
    <property type="entry name" value="SRP54"/>
    <property type="match status" value="1"/>
</dbReference>
<dbReference type="Gene3D" id="1.20.120.140">
    <property type="entry name" value="Signal recognition particle SRP54, nucleotide-binding domain"/>
    <property type="match status" value="1"/>
</dbReference>
<dbReference type="SMART" id="SM00963">
    <property type="entry name" value="SRP54_N"/>
    <property type="match status" value="1"/>
</dbReference>
<dbReference type="SMART" id="SM00382">
    <property type="entry name" value="AAA"/>
    <property type="match status" value="1"/>
</dbReference>
<keyword evidence="6 9" id="KW-0733">Signal recognition particle</keyword>
<gene>
    <name evidence="9" type="primary">ffh</name>
    <name evidence="11" type="ORF">AUJ95_09500</name>
</gene>
<dbReference type="GO" id="GO:0005525">
    <property type="term" value="F:GTP binding"/>
    <property type="evidence" value="ECO:0007669"/>
    <property type="project" value="UniProtKB-UniRule"/>
</dbReference>
<comment type="caution">
    <text evidence="11">The sequence shown here is derived from an EMBL/GenBank/DDBJ whole genome shotgun (WGS) entry which is preliminary data.</text>
</comment>
<dbReference type="NCBIfam" id="TIGR00959">
    <property type="entry name" value="ffh"/>
    <property type="match status" value="1"/>
</dbReference>
<dbReference type="GO" id="GO:0006614">
    <property type="term" value="P:SRP-dependent cotranslational protein targeting to membrane"/>
    <property type="evidence" value="ECO:0007669"/>
    <property type="project" value="InterPro"/>
</dbReference>
<dbReference type="GO" id="GO:0003924">
    <property type="term" value="F:GTPase activity"/>
    <property type="evidence" value="ECO:0007669"/>
    <property type="project" value="UniProtKB-UniRule"/>
</dbReference>
<dbReference type="InterPro" id="IPR027417">
    <property type="entry name" value="P-loop_NTPase"/>
</dbReference>
<dbReference type="SUPFAM" id="SSF47446">
    <property type="entry name" value="Signal peptide-binding domain"/>
    <property type="match status" value="1"/>
</dbReference>
<dbReference type="PANTHER" id="PTHR11564:SF5">
    <property type="entry name" value="SIGNAL RECOGNITION PARTICLE SUBUNIT SRP54"/>
    <property type="match status" value="1"/>
</dbReference>
<dbReference type="Pfam" id="PF02881">
    <property type="entry name" value="SRP54_N"/>
    <property type="match status" value="1"/>
</dbReference>
<keyword evidence="9" id="KW-0963">Cytoplasm</keyword>
<dbReference type="SUPFAM" id="SSF52540">
    <property type="entry name" value="P-loop containing nucleoside triphosphate hydrolases"/>
    <property type="match status" value="1"/>
</dbReference>
<dbReference type="InterPro" id="IPR042101">
    <property type="entry name" value="SRP54_N_sf"/>
</dbReference>
<evidence type="ECO:0000259" key="10">
    <source>
        <dbReference type="PROSITE" id="PS00300"/>
    </source>
</evidence>
<evidence type="ECO:0000256" key="3">
    <source>
        <dbReference type="ARBA" id="ARBA00022801"/>
    </source>
</evidence>
<evidence type="ECO:0000256" key="1">
    <source>
        <dbReference type="ARBA" id="ARBA00005450"/>
    </source>
</evidence>
<evidence type="ECO:0000256" key="5">
    <source>
        <dbReference type="ARBA" id="ARBA00023134"/>
    </source>
</evidence>
<dbReference type="Pfam" id="PF02978">
    <property type="entry name" value="SRP_SPB"/>
    <property type="match status" value="1"/>
</dbReference>
<feature type="binding site" evidence="9">
    <location>
        <begin position="186"/>
        <end position="190"/>
    </location>
    <ligand>
        <name>GTP</name>
        <dbReference type="ChEBI" id="CHEBI:37565"/>
    </ligand>
</feature>
<comment type="subunit">
    <text evidence="9">Part of the signal recognition particle protein translocation system, which is composed of SRP and FtsY.</text>
</comment>
<evidence type="ECO:0000256" key="8">
    <source>
        <dbReference type="ARBA" id="ARBA00048027"/>
    </source>
</evidence>
<evidence type="ECO:0000256" key="6">
    <source>
        <dbReference type="ARBA" id="ARBA00023135"/>
    </source>
</evidence>
<dbReference type="InterPro" id="IPR013822">
    <property type="entry name" value="Signal_recog_particl_SRP54_hlx"/>
</dbReference>
<dbReference type="Gene3D" id="1.10.260.30">
    <property type="entry name" value="Signal recognition particle, SRP54 subunit, M-domain"/>
    <property type="match status" value="1"/>
</dbReference>